<evidence type="ECO:0000313" key="3">
    <source>
        <dbReference type="Proteomes" id="UP000638353"/>
    </source>
</evidence>
<proteinExistence type="predicted"/>
<dbReference type="Proteomes" id="UP000638353">
    <property type="component" value="Unassembled WGS sequence"/>
</dbReference>
<feature type="compositionally biased region" description="Basic and acidic residues" evidence="1">
    <location>
        <begin position="56"/>
        <end position="67"/>
    </location>
</feature>
<organism evidence="2 3">
    <name type="scientific">Streptomyces finlayi</name>
    <dbReference type="NCBI Taxonomy" id="67296"/>
    <lineage>
        <taxon>Bacteria</taxon>
        <taxon>Bacillati</taxon>
        <taxon>Actinomycetota</taxon>
        <taxon>Actinomycetes</taxon>
        <taxon>Kitasatosporales</taxon>
        <taxon>Streptomycetaceae</taxon>
        <taxon>Streptomyces</taxon>
    </lineage>
</organism>
<evidence type="ECO:0000313" key="2">
    <source>
        <dbReference type="EMBL" id="GHD03384.1"/>
    </source>
</evidence>
<reference evidence="2" key="2">
    <citation type="submission" date="2020-09" db="EMBL/GenBank/DDBJ databases">
        <authorList>
            <person name="Sun Q."/>
            <person name="Ohkuma M."/>
        </authorList>
    </citation>
    <scope>NUCLEOTIDE SEQUENCE</scope>
    <source>
        <strain evidence="2">JCM 4637</strain>
    </source>
</reference>
<feature type="compositionally biased region" description="Low complexity" evidence="1">
    <location>
        <begin position="82"/>
        <end position="94"/>
    </location>
</feature>
<evidence type="ECO:0000256" key="1">
    <source>
        <dbReference type="SAM" id="MobiDB-lite"/>
    </source>
</evidence>
<dbReference type="EMBL" id="BMVC01000010">
    <property type="protein sequence ID" value="GHD03384.1"/>
    <property type="molecule type" value="Genomic_DNA"/>
</dbReference>
<dbReference type="AlphaFoldDB" id="A0A918X1Q2"/>
<accession>A0A918X1Q2</accession>
<reference evidence="2" key="1">
    <citation type="journal article" date="2014" name="Int. J. Syst. Evol. Microbiol.">
        <title>Complete genome sequence of Corynebacterium casei LMG S-19264T (=DSM 44701T), isolated from a smear-ripened cheese.</title>
        <authorList>
            <consortium name="US DOE Joint Genome Institute (JGI-PGF)"/>
            <person name="Walter F."/>
            <person name="Albersmeier A."/>
            <person name="Kalinowski J."/>
            <person name="Ruckert C."/>
        </authorList>
    </citation>
    <scope>NUCLEOTIDE SEQUENCE</scope>
    <source>
        <strain evidence="2">JCM 4637</strain>
    </source>
</reference>
<gene>
    <name evidence="2" type="ORF">GCM10010334_51080</name>
</gene>
<feature type="region of interest" description="Disordered" evidence="1">
    <location>
        <begin position="49"/>
        <end position="106"/>
    </location>
</feature>
<dbReference type="RefSeq" id="WP_189825322.1">
    <property type="nucleotide sequence ID" value="NZ_BMVC01000010.1"/>
</dbReference>
<sequence length="106" mass="11327">MADDKWVSDFGDLTGPETDKVYELLGISPADTERHAFSLACAVAVVTRQRTDPSVPDDRWKTLRMDDVVTVESPDPKDEADPTLPGSTPGSSSPRHGESAPESAGS</sequence>
<protein>
    <submittedName>
        <fullName evidence="2">Uncharacterized protein</fullName>
    </submittedName>
</protein>
<name>A0A918X1Q2_9ACTN</name>
<comment type="caution">
    <text evidence="2">The sequence shown here is derived from an EMBL/GenBank/DDBJ whole genome shotgun (WGS) entry which is preliminary data.</text>
</comment>